<sequence>MITHIVIWKYRADVEQATREEHVRLLRNLSSLVPGIESFAVGFDVLRLPRSYHTGLVAVFRDRAALDAYTVHPEHQRVAEFGRSISEHVASVDFES</sequence>
<dbReference type="STRING" id="454194.PYK22_01481"/>
<evidence type="ECO:0000313" key="2">
    <source>
        <dbReference type="EMBL" id="CDM65480.1"/>
    </source>
</evidence>
<dbReference type="InterPro" id="IPR011008">
    <property type="entry name" value="Dimeric_a/b-barrel"/>
</dbReference>
<dbReference type="PROSITE" id="PS51502">
    <property type="entry name" value="S_R_A_B_BARREL"/>
    <property type="match status" value="1"/>
</dbReference>
<dbReference type="RefSeq" id="WP_041975808.1">
    <property type="nucleotide sequence ID" value="NZ_CBXV010000005.1"/>
</dbReference>
<accession>A0A0B6WZ80</accession>
<feature type="domain" description="Stress-response A/B barrel" evidence="1">
    <location>
        <begin position="2"/>
        <end position="94"/>
    </location>
</feature>
<protein>
    <submittedName>
        <fullName evidence="2">Stress responsive A/B Barrel Domain-containing protein</fullName>
    </submittedName>
</protein>
<organism evidence="2 3">
    <name type="scientific">Pyrinomonas methylaliphatogenes</name>
    <dbReference type="NCBI Taxonomy" id="454194"/>
    <lineage>
        <taxon>Bacteria</taxon>
        <taxon>Pseudomonadati</taxon>
        <taxon>Acidobacteriota</taxon>
        <taxon>Blastocatellia</taxon>
        <taxon>Blastocatellales</taxon>
        <taxon>Pyrinomonadaceae</taxon>
        <taxon>Pyrinomonas</taxon>
    </lineage>
</organism>
<dbReference type="PANTHER" id="PTHR37832:SF1">
    <property type="entry name" value="STRESS-RESPONSE A_B BARREL DOMAIN-CONTAINING PROTEIN"/>
    <property type="match status" value="1"/>
</dbReference>
<proteinExistence type="predicted"/>
<reference evidence="2 3" key="2">
    <citation type="submission" date="2015-01" db="EMBL/GenBank/DDBJ databases">
        <title>Complete genome sequence of Pyrinomonas methylaliphatogenes type strain K22T.</title>
        <authorList>
            <person name="Lee K.C.Y."/>
            <person name="Power J.F."/>
            <person name="Dunfield P.F."/>
            <person name="Morgan X.C."/>
            <person name="Huttenhower C."/>
            <person name="Stott M.B."/>
        </authorList>
    </citation>
    <scope>NUCLEOTIDE SEQUENCE [LARGE SCALE GENOMIC DNA]</scope>
    <source>
        <strain evidence="2 3">K22</strain>
    </source>
</reference>
<dbReference type="PANTHER" id="PTHR37832">
    <property type="entry name" value="BLL2683 PROTEIN"/>
    <property type="match status" value="1"/>
</dbReference>
<dbReference type="SMART" id="SM00886">
    <property type="entry name" value="Dabb"/>
    <property type="match status" value="1"/>
</dbReference>
<dbReference type="OrthoDB" id="9808130at2"/>
<keyword evidence="3" id="KW-1185">Reference proteome</keyword>
<dbReference type="AlphaFoldDB" id="A0A0B6WZ80"/>
<evidence type="ECO:0000259" key="1">
    <source>
        <dbReference type="PROSITE" id="PS51502"/>
    </source>
</evidence>
<dbReference type="Proteomes" id="UP000031518">
    <property type="component" value="Unassembled WGS sequence"/>
</dbReference>
<dbReference type="EMBL" id="CBXV010000005">
    <property type="protein sequence ID" value="CDM65480.1"/>
    <property type="molecule type" value="Genomic_DNA"/>
</dbReference>
<gene>
    <name evidence="2" type="ORF">PYK22_01481</name>
</gene>
<dbReference type="Pfam" id="PF07876">
    <property type="entry name" value="Dabb"/>
    <property type="match status" value="1"/>
</dbReference>
<reference evidence="2 3" key="1">
    <citation type="submission" date="2013-12" db="EMBL/GenBank/DDBJ databases">
        <authorList>
            <person name="Stott M."/>
        </authorList>
    </citation>
    <scope>NUCLEOTIDE SEQUENCE [LARGE SCALE GENOMIC DNA]</scope>
    <source>
        <strain evidence="2 3">K22</strain>
    </source>
</reference>
<name>A0A0B6WZ80_9BACT</name>
<dbReference type="SUPFAM" id="SSF54909">
    <property type="entry name" value="Dimeric alpha+beta barrel"/>
    <property type="match status" value="1"/>
</dbReference>
<dbReference type="Gene3D" id="3.30.70.100">
    <property type="match status" value="1"/>
</dbReference>
<evidence type="ECO:0000313" key="3">
    <source>
        <dbReference type="Proteomes" id="UP000031518"/>
    </source>
</evidence>
<dbReference type="InterPro" id="IPR013097">
    <property type="entry name" value="Dabb"/>
</dbReference>